<reference evidence="1" key="1">
    <citation type="submission" date="2018-08" db="EMBL/GenBank/DDBJ databases">
        <authorList>
            <person name="Rossello M."/>
        </authorList>
    </citation>
    <scope>NUCLEOTIDE SEQUENCE [LARGE SCALE GENOMIC DNA]</scope>
    <source>
        <strain evidence="1">cv. Chinese Spring</strain>
    </source>
</reference>
<dbReference type="Gramene" id="TraesCS2A02G239400.1">
    <property type="protein sequence ID" value="TraesCS2A02G239400.1"/>
    <property type="gene ID" value="TraesCS2A02G239400"/>
</dbReference>
<proteinExistence type="predicted"/>
<dbReference type="Gramene" id="TraesWEE_scaffold_000568_01G000100.1">
    <property type="protein sequence ID" value="TraesWEE_scaffold_000568_01G000100.1"/>
    <property type="gene ID" value="TraesWEE_scaffold_000568_01G000100"/>
</dbReference>
<gene>
    <name evidence="1" type="primary">LOC123188626</name>
</gene>
<accession>A0A3B6AXF3</accession>
<dbReference type="Gramene" id="TraesCS2A03G0557400.1">
    <property type="protein sequence ID" value="TraesCS2A03G0557400.1.CDS"/>
    <property type="gene ID" value="TraesCS2A03G0557400"/>
</dbReference>
<dbReference type="GeneID" id="123188626"/>
<evidence type="ECO:0000313" key="2">
    <source>
        <dbReference type="Proteomes" id="UP000019116"/>
    </source>
</evidence>
<protein>
    <recommendedName>
        <fullName evidence="3">Reverse transcriptase zinc-binding domain-containing protein</fullName>
    </recommendedName>
</protein>
<dbReference type="Gramene" id="TraesNOR2A03G00686010.1">
    <property type="protein sequence ID" value="TraesNOR2A03G00686010.1"/>
    <property type="gene ID" value="TraesNOR2A03G00686010"/>
</dbReference>
<evidence type="ECO:0008006" key="3">
    <source>
        <dbReference type="Google" id="ProtNLM"/>
    </source>
</evidence>
<organism evidence="1">
    <name type="scientific">Triticum aestivum</name>
    <name type="common">Wheat</name>
    <dbReference type="NCBI Taxonomy" id="4565"/>
    <lineage>
        <taxon>Eukaryota</taxon>
        <taxon>Viridiplantae</taxon>
        <taxon>Streptophyta</taxon>
        <taxon>Embryophyta</taxon>
        <taxon>Tracheophyta</taxon>
        <taxon>Spermatophyta</taxon>
        <taxon>Magnoliopsida</taxon>
        <taxon>Liliopsida</taxon>
        <taxon>Poales</taxon>
        <taxon>Poaceae</taxon>
        <taxon>BOP clade</taxon>
        <taxon>Pooideae</taxon>
        <taxon>Triticodae</taxon>
        <taxon>Triticeae</taxon>
        <taxon>Triticinae</taxon>
        <taxon>Triticum</taxon>
    </lineage>
</organism>
<keyword evidence="2" id="KW-1185">Reference proteome</keyword>
<dbReference type="AlphaFoldDB" id="A0A3B6AXF3"/>
<dbReference type="EnsemblPlants" id="TraesCS2A02G239400.1">
    <property type="protein sequence ID" value="TraesCS2A02G239400.1"/>
    <property type="gene ID" value="TraesCS2A02G239400"/>
</dbReference>
<name>A0A3B6AXF3_WHEAT</name>
<sequence length="139" mass="16437">MLPIASHVVVHRAYHTTTCRWRRPRLAGRGGLDLQFYSRCVQEEGTVDHILIHCVYASQVWFQCFTKVEIPLELLPHGHERVEDWWVASRKRVPKVQRKDYDSCHGGLLEFMEQRNSMVFGRSNMCNELDTVRDILRER</sequence>
<dbReference type="OrthoDB" id="693507at2759"/>
<dbReference type="Gramene" id="TraesCAD_scaffold_136937_01G000100.1">
    <property type="protein sequence ID" value="TraesCAD_scaffold_136937_01G000100.1"/>
    <property type="gene ID" value="TraesCAD_scaffold_136937_01G000100"/>
</dbReference>
<dbReference type="Gramene" id="TraesJAG2A03G00676820.1">
    <property type="protein sequence ID" value="TraesJAG2A03G00676820.1"/>
    <property type="gene ID" value="TraesJAG2A03G00676820"/>
</dbReference>
<reference evidence="1" key="2">
    <citation type="submission" date="2018-10" db="UniProtKB">
        <authorList>
            <consortium name="EnsemblPlants"/>
        </authorList>
    </citation>
    <scope>IDENTIFICATION</scope>
</reference>
<evidence type="ECO:0000313" key="1">
    <source>
        <dbReference type="EnsemblPlants" id="TraesCS2A02G239400.1"/>
    </source>
</evidence>
<dbReference type="RefSeq" id="XP_044456734.1">
    <property type="nucleotide sequence ID" value="XM_044600799.1"/>
</dbReference>
<dbReference type="Proteomes" id="UP000019116">
    <property type="component" value="Chromosome 2A"/>
</dbReference>